<dbReference type="PROSITE" id="PS50994">
    <property type="entry name" value="INTEGRASE"/>
    <property type="match status" value="1"/>
</dbReference>
<dbReference type="InterPro" id="IPR054353">
    <property type="entry name" value="IstA-like_C"/>
</dbReference>
<dbReference type="Gene3D" id="3.30.420.10">
    <property type="entry name" value="Ribonuclease H-like superfamily/Ribonuclease H"/>
    <property type="match status" value="1"/>
</dbReference>
<evidence type="ECO:0000313" key="3">
    <source>
        <dbReference type="EMBL" id="HJA92784.1"/>
    </source>
</evidence>
<proteinExistence type="inferred from homology"/>
<protein>
    <submittedName>
        <fullName evidence="3">IS21 family transposase</fullName>
    </submittedName>
</protein>
<comment type="similarity">
    <text evidence="1">Belongs to the transposase IS21/IS408/IS1162 family.</text>
</comment>
<dbReference type="InterPro" id="IPR001584">
    <property type="entry name" value="Integrase_cat-core"/>
</dbReference>
<dbReference type="Pfam" id="PF22483">
    <property type="entry name" value="Mu-transpos_C_2"/>
    <property type="match status" value="1"/>
</dbReference>
<gene>
    <name evidence="3" type="primary">istA</name>
    <name evidence="3" type="ORF">H9717_06660</name>
</gene>
<dbReference type="GO" id="GO:0015074">
    <property type="term" value="P:DNA integration"/>
    <property type="evidence" value="ECO:0007669"/>
    <property type="project" value="InterPro"/>
</dbReference>
<dbReference type="EMBL" id="DWYY01000071">
    <property type="protein sequence ID" value="HJA92784.1"/>
    <property type="molecule type" value="Genomic_DNA"/>
</dbReference>
<dbReference type="PANTHER" id="PTHR35004:SF8">
    <property type="entry name" value="TRANSPOSASE RV3428C-RELATED"/>
    <property type="match status" value="1"/>
</dbReference>
<accession>A0A9D2I6K5</accession>
<reference evidence="3" key="1">
    <citation type="journal article" date="2021" name="PeerJ">
        <title>Extensive microbial diversity within the chicken gut microbiome revealed by metagenomics and culture.</title>
        <authorList>
            <person name="Gilroy R."/>
            <person name="Ravi A."/>
            <person name="Getino M."/>
            <person name="Pursley I."/>
            <person name="Horton D.L."/>
            <person name="Alikhan N.F."/>
            <person name="Baker D."/>
            <person name="Gharbi K."/>
            <person name="Hall N."/>
            <person name="Watson M."/>
            <person name="Adriaenssens E.M."/>
            <person name="Foster-Nyarko E."/>
            <person name="Jarju S."/>
            <person name="Secka A."/>
            <person name="Antonio M."/>
            <person name="Oren A."/>
            <person name="Chaudhuri R.R."/>
            <person name="La Ragione R."/>
            <person name="Hildebrand F."/>
            <person name="Pallen M.J."/>
        </authorList>
    </citation>
    <scope>NUCLEOTIDE SEQUENCE</scope>
    <source>
        <strain evidence="3">CHK179-7159</strain>
    </source>
</reference>
<dbReference type="GO" id="GO:0003676">
    <property type="term" value="F:nucleic acid binding"/>
    <property type="evidence" value="ECO:0007669"/>
    <property type="project" value="InterPro"/>
</dbReference>
<dbReference type="Proteomes" id="UP000886858">
    <property type="component" value="Unassembled WGS sequence"/>
</dbReference>
<evidence type="ECO:0000259" key="2">
    <source>
        <dbReference type="PROSITE" id="PS50994"/>
    </source>
</evidence>
<sequence length="518" mass="60275">MQPCSTILGIIEMRLRGISYDDCRRRYGVGNSTITLIMDRYTAHGVPLEDLKELSATDVESTFYPPDNIRRKAEDVMPNYEAIYERIMRDGSKANLYFMWLKYKQEHPSGYQYTQFCHHYNQYLNAHHGSKALSMAVERVPGERIYIDWVGDQPELLVDPKTGELQKVHFFTTTVGVSSMVYAEAFLDEKLHSFIAGTVHALAYYGAVPKYLVPDNLKAAITKHTKDELLVNSAYQDLERFYDVVVLPPPARKPKGKPTVEKGVQWLETHLLEEVKERIFYSVEDLNREVRRIVNELNSRKKTGEPYSRQEAFASFDKPKMRPLSNGSFCPCEYRYFGKVPSNYHLHYDEHYYSVPHTLYGQPAFLKATMAEIRICDRNNKLICTHRRSYTTFPKYITKSEHMPSEHRYYREVNEKDGNYYRQWAKSFGPYTVKMIDTVLLSSQHEEQSYNSCNGILHMCTGQSKLLVEEAARLCVESNACRYSYFKRCLKQLSELPAGTEKQNLPEHENLRGKEAYK</sequence>
<dbReference type="InterPro" id="IPR036397">
    <property type="entry name" value="RNaseH_sf"/>
</dbReference>
<comment type="caution">
    <text evidence="3">The sequence shown here is derived from an EMBL/GenBank/DDBJ whole genome shotgun (WGS) entry which is preliminary data.</text>
</comment>
<name>A0A9D2I6K5_9FIRM</name>
<organism evidence="3 4">
    <name type="scientific">Candidatus Eisenbergiella merdipullorum</name>
    <dbReference type="NCBI Taxonomy" id="2838553"/>
    <lineage>
        <taxon>Bacteria</taxon>
        <taxon>Bacillati</taxon>
        <taxon>Bacillota</taxon>
        <taxon>Clostridia</taxon>
        <taxon>Lachnospirales</taxon>
        <taxon>Lachnospiraceae</taxon>
        <taxon>Eisenbergiella</taxon>
    </lineage>
</organism>
<feature type="domain" description="Integrase catalytic" evidence="2">
    <location>
        <begin position="137"/>
        <end position="320"/>
    </location>
</feature>
<dbReference type="AlphaFoldDB" id="A0A9D2I6K5"/>
<reference evidence="3" key="2">
    <citation type="submission" date="2021-04" db="EMBL/GenBank/DDBJ databases">
        <authorList>
            <person name="Gilroy R."/>
        </authorList>
    </citation>
    <scope>NUCLEOTIDE SEQUENCE</scope>
    <source>
        <strain evidence="3">CHK179-7159</strain>
    </source>
</reference>
<dbReference type="PANTHER" id="PTHR35004">
    <property type="entry name" value="TRANSPOSASE RV3428C-RELATED"/>
    <property type="match status" value="1"/>
</dbReference>
<dbReference type="NCBIfam" id="NF033546">
    <property type="entry name" value="transpos_IS21"/>
    <property type="match status" value="1"/>
</dbReference>
<evidence type="ECO:0000313" key="4">
    <source>
        <dbReference type="Proteomes" id="UP000886858"/>
    </source>
</evidence>
<evidence type="ECO:0000256" key="1">
    <source>
        <dbReference type="ARBA" id="ARBA00009277"/>
    </source>
</evidence>